<evidence type="ECO:0000313" key="1">
    <source>
        <dbReference type="EMBL" id="KKM19969.1"/>
    </source>
</evidence>
<proteinExistence type="predicted"/>
<name>A0A0F9IJI2_9ZZZZ</name>
<dbReference type="EMBL" id="LAZR01013867">
    <property type="protein sequence ID" value="KKM19969.1"/>
    <property type="molecule type" value="Genomic_DNA"/>
</dbReference>
<sequence length="72" mass="7838">MKVIIRVYDGELSSGAKQDILDALELDDLLLTGELNIPAGAGGDDIHDGFHELTFEEEVVDAEVDVPEEEPE</sequence>
<dbReference type="AlphaFoldDB" id="A0A0F9IJI2"/>
<comment type="caution">
    <text evidence="1">The sequence shown here is derived from an EMBL/GenBank/DDBJ whole genome shotgun (WGS) entry which is preliminary data.</text>
</comment>
<accession>A0A0F9IJI2</accession>
<reference evidence="1" key="1">
    <citation type="journal article" date="2015" name="Nature">
        <title>Complex archaea that bridge the gap between prokaryotes and eukaryotes.</title>
        <authorList>
            <person name="Spang A."/>
            <person name="Saw J.H."/>
            <person name="Jorgensen S.L."/>
            <person name="Zaremba-Niedzwiedzka K."/>
            <person name="Martijn J."/>
            <person name="Lind A.E."/>
            <person name="van Eijk R."/>
            <person name="Schleper C."/>
            <person name="Guy L."/>
            <person name="Ettema T.J."/>
        </authorList>
    </citation>
    <scope>NUCLEOTIDE SEQUENCE</scope>
</reference>
<organism evidence="1">
    <name type="scientific">marine sediment metagenome</name>
    <dbReference type="NCBI Taxonomy" id="412755"/>
    <lineage>
        <taxon>unclassified sequences</taxon>
        <taxon>metagenomes</taxon>
        <taxon>ecological metagenomes</taxon>
    </lineage>
</organism>
<protein>
    <submittedName>
        <fullName evidence="1">Uncharacterized protein</fullName>
    </submittedName>
</protein>
<gene>
    <name evidence="1" type="ORF">LCGC14_1650270</name>
</gene>